<dbReference type="InterPro" id="IPR036927">
    <property type="entry name" value="Cyt_c_oxase-like_su1_sf"/>
</dbReference>
<keyword evidence="5 7" id="KW-0472">Membrane</keyword>
<dbReference type="PANTHER" id="PTHR10422">
    <property type="entry name" value="CYTOCHROME C OXIDASE SUBUNIT 1"/>
    <property type="match status" value="1"/>
</dbReference>
<keyword evidence="6" id="KW-0479">Metal-binding</keyword>
<proteinExistence type="inferred from homology"/>
<reference evidence="9 10" key="1">
    <citation type="submission" date="2019-03" db="EMBL/GenBank/DDBJ databases">
        <title>Genomic Encyclopedia of Type Strains, Phase IV (KMG-IV): sequencing the most valuable type-strain genomes for metagenomic binning, comparative biology and taxonomic classification.</title>
        <authorList>
            <person name="Goeker M."/>
        </authorList>
    </citation>
    <scope>NUCLEOTIDE SEQUENCE [LARGE SCALE GENOMIC DNA]</scope>
    <source>
        <strain evidence="9 10">DSM 103428</strain>
    </source>
</reference>
<dbReference type="GO" id="GO:0016020">
    <property type="term" value="C:membrane"/>
    <property type="evidence" value="ECO:0007669"/>
    <property type="project" value="UniProtKB-SubCell"/>
</dbReference>
<evidence type="ECO:0000256" key="4">
    <source>
        <dbReference type="ARBA" id="ARBA00022989"/>
    </source>
</evidence>
<gene>
    <name evidence="9" type="ORF">C7378_0647</name>
</gene>
<feature type="transmembrane region" description="Helical" evidence="7">
    <location>
        <begin position="495"/>
        <end position="517"/>
    </location>
</feature>
<dbReference type="InterPro" id="IPR023616">
    <property type="entry name" value="Cyt_c_oxase-like_su1_dom"/>
</dbReference>
<feature type="transmembrane region" description="Helical" evidence="7">
    <location>
        <begin position="420"/>
        <end position="441"/>
    </location>
</feature>
<dbReference type="AlphaFoldDB" id="A0A4R1LB14"/>
<keyword evidence="10" id="KW-1185">Reference proteome</keyword>
<dbReference type="SUPFAM" id="SSF81442">
    <property type="entry name" value="Cytochrome c oxidase subunit I-like"/>
    <property type="match status" value="1"/>
</dbReference>
<feature type="transmembrane region" description="Helical" evidence="7">
    <location>
        <begin position="315"/>
        <end position="335"/>
    </location>
</feature>
<dbReference type="Gene3D" id="1.20.210.10">
    <property type="entry name" value="Cytochrome c oxidase-like, subunit I domain"/>
    <property type="match status" value="1"/>
</dbReference>
<dbReference type="PANTHER" id="PTHR10422:SF18">
    <property type="entry name" value="CYTOCHROME C OXIDASE SUBUNIT 1"/>
    <property type="match status" value="1"/>
</dbReference>
<evidence type="ECO:0000256" key="3">
    <source>
        <dbReference type="ARBA" id="ARBA00022692"/>
    </source>
</evidence>
<keyword evidence="2 6" id="KW-0679">Respiratory chain</keyword>
<evidence type="ECO:0000313" key="9">
    <source>
        <dbReference type="EMBL" id="TCK75658.1"/>
    </source>
</evidence>
<accession>A0A4R1LB14</accession>
<evidence type="ECO:0000313" key="10">
    <source>
        <dbReference type="Proteomes" id="UP000295210"/>
    </source>
</evidence>
<dbReference type="RefSeq" id="WP_131991574.1">
    <property type="nucleotide sequence ID" value="NZ_SMGK01000001.1"/>
</dbReference>
<comment type="caution">
    <text evidence="9">The sequence shown here is derived from an EMBL/GenBank/DDBJ whole genome shotgun (WGS) entry which is preliminary data.</text>
</comment>
<dbReference type="InterPro" id="IPR000883">
    <property type="entry name" value="Cyt_C_Oxase_1"/>
</dbReference>
<keyword evidence="6" id="KW-0813">Transport</keyword>
<evidence type="ECO:0000259" key="8">
    <source>
        <dbReference type="PROSITE" id="PS50855"/>
    </source>
</evidence>
<evidence type="ECO:0000256" key="5">
    <source>
        <dbReference type="ARBA" id="ARBA00023136"/>
    </source>
</evidence>
<keyword evidence="6" id="KW-0349">Heme</keyword>
<keyword evidence="6" id="KW-0249">Electron transport</keyword>
<evidence type="ECO:0000256" key="1">
    <source>
        <dbReference type="ARBA" id="ARBA00004141"/>
    </source>
</evidence>
<comment type="subcellular location">
    <subcellularLocation>
        <location evidence="1">Membrane</location>
        <topology evidence="1">Multi-pass membrane protein</topology>
    </subcellularLocation>
</comment>
<keyword evidence="3 6" id="KW-0812">Transmembrane</keyword>
<feature type="transmembrane region" description="Helical" evidence="7">
    <location>
        <begin position="380"/>
        <end position="400"/>
    </location>
</feature>
<feature type="transmembrane region" description="Helical" evidence="7">
    <location>
        <begin position="216"/>
        <end position="241"/>
    </location>
</feature>
<evidence type="ECO:0000256" key="2">
    <source>
        <dbReference type="ARBA" id="ARBA00022660"/>
    </source>
</evidence>
<feature type="transmembrane region" description="Helical" evidence="7">
    <location>
        <begin position="341"/>
        <end position="359"/>
    </location>
</feature>
<dbReference type="PRINTS" id="PR01165">
    <property type="entry name" value="CYCOXIDASEI"/>
</dbReference>
<name>A0A4R1LB14_9BACT</name>
<protein>
    <submittedName>
        <fullName evidence="9">Cytochrome c oxidase subunit 1</fullName>
    </submittedName>
</protein>
<feature type="transmembrane region" description="Helical" evidence="7">
    <location>
        <begin position="285"/>
        <end position="303"/>
    </location>
</feature>
<dbReference type="Proteomes" id="UP000295210">
    <property type="component" value="Unassembled WGS sequence"/>
</dbReference>
<dbReference type="PROSITE" id="PS00077">
    <property type="entry name" value="COX1_CUB"/>
    <property type="match status" value="1"/>
</dbReference>
<dbReference type="GO" id="GO:0009060">
    <property type="term" value="P:aerobic respiration"/>
    <property type="evidence" value="ECO:0007669"/>
    <property type="project" value="InterPro"/>
</dbReference>
<feature type="transmembrane region" description="Helical" evidence="7">
    <location>
        <begin position="41"/>
        <end position="61"/>
    </location>
</feature>
<feature type="transmembrane region" description="Helical" evidence="7">
    <location>
        <begin position="127"/>
        <end position="149"/>
    </location>
</feature>
<dbReference type="InterPro" id="IPR023615">
    <property type="entry name" value="Cyt_c_Oxase_su1_BS"/>
</dbReference>
<feature type="transmembrane region" description="Helical" evidence="7">
    <location>
        <begin position="81"/>
        <end position="100"/>
    </location>
</feature>
<keyword evidence="4 7" id="KW-1133">Transmembrane helix</keyword>
<organism evidence="9 10">
    <name type="scientific">Acidipila rosea</name>
    <dbReference type="NCBI Taxonomy" id="768535"/>
    <lineage>
        <taxon>Bacteria</taxon>
        <taxon>Pseudomonadati</taxon>
        <taxon>Acidobacteriota</taxon>
        <taxon>Terriglobia</taxon>
        <taxon>Terriglobales</taxon>
        <taxon>Acidobacteriaceae</taxon>
        <taxon>Acidipila</taxon>
    </lineage>
</organism>
<dbReference type="GO" id="GO:0004129">
    <property type="term" value="F:cytochrome-c oxidase activity"/>
    <property type="evidence" value="ECO:0007669"/>
    <property type="project" value="InterPro"/>
</dbReference>
<feature type="domain" description="Cytochrome oxidase subunit I profile" evidence="8">
    <location>
        <begin position="18"/>
        <end position="548"/>
    </location>
</feature>
<dbReference type="GO" id="GO:0015990">
    <property type="term" value="P:electron transport coupled proton transport"/>
    <property type="evidence" value="ECO:0007669"/>
    <property type="project" value="TreeGrafter"/>
</dbReference>
<feature type="transmembrane region" description="Helical" evidence="7">
    <location>
        <begin position="453"/>
        <end position="475"/>
    </location>
</feature>
<dbReference type="PROSITE" id="PS50855">
    <property type="entry name" value="COX1"/>
    <property type="match status" value="1"/>
</dbReference>
<sequence length="577" mass="63070">MPEPRESDPQDAATPGSELTRRHWLRRAIFTTEHRAIGMQYLALALIAVAIGTVLSLLMRIHLVWPNLRLPFFGVVPPEGYLALVTIHGTIMVFFVLTTAPQSGFANLVLPEQIGARGMAFPRLNALSFWLTSLALCVLLAAFFVPGGAPISGWTSYPPLSAVPAAGPGQGTGMDLWIASIGLFCIASSIGAVNLLTTIVGGRCRGMTLMRMPLTVWSWFVTAILMLLSFSVLFAAILLLWCDRHYGTSFFVPMGDLVNGTIVGKGDGSPLLWLHLFWFFGHPEVYIAVLPGMGIVSSLIANFTRRPILGYRMMVWTTVLIGLLGLLVWGHHMFVSGMNPYAGTAFAVTTMAIAVPSTAKVLSWLGTLWGGGIERTTPMLYVLGFLSFFITGGLTGPILAQPALDTYLHNTYFVVAHFHLIMGMAAVFSIFAGVCYWFPLMTGRMMSERLGRWHFWLTFVGAYLVFFPMHFAGLAGEPRHYAQLTGATSSLASLVPLQTGITHSAFLLAAAQFLFLWNVLRSARRGTPAEGNPWRATTLEWAAGLDAPAVHRGPYAYDPQAFPSGFKMQWEADAEQE</sequence>
<dbReference type="GO" id="GO:0020037">
    <property type="term" value="F:heme binding"/>
    <property type="evidence" value="ECO:0007669"/>
    <property type="project" value="InterPro"/>
</dbReference>
<evidence type="ECO:0000256" key="7">
    <source>
        <dbReference type="SAM" id="Phobius"/>
    </source>
</evidence>
<keyword evidence="6" id="KW-0408">Iron</keyword>
<feature type="transmembrane region" description="Helical" evidence="7">
    <location>
        <begin position="176"/>
        <end position="196"/>
    </location>
</feature>
<dbReference type="GO" id="GO:0022904">
    <property type="term" value="P:respiratory electron transport chain"/>
    <property type="evidence" value="ECO:0007669"/>
    <property type="project" value="TreeGrafter"/>
</dbReference>
<dbReference type="Pfam" id="PF00115">
    <property type="entry name" value="COX1"/>
    <property type="match status" value="1"/>
</dbReference>
<dbReference type="EMBL" id="SMGK01000001">
    <property type="protein sequence ID" value="TCK75658.1"/>
    <property type="molecule type" value="Genomic_DNA"/>
</dbReference>
<evidence type="ECO:0000256" key="6">
    <source>
        <dbReference type="RuleBase" id="RU000370"/>
    </source>
</evidence>
<dbReference type="OrthoDB" id="9759913at2"/>
<comment type="similarity">
    <text evidence="6">Belongs to the heme-copper respiratory oxidase family.</text>
</comment>